<evidence type="ECO:0000313" key="3">
    <source>
        <dbReference type="EMBL" id="MYM58725.1"/>
    </source>
</evidence>
<dbReference type="Gene3D" id="3.40.50.300">
    <property type="entry name" value="P-loop containing nucleotide triphosphate hydrolases"/>
    <property type="match status" value="1"/>
</dbReference>
<accession>A0A6L8LSJ2</accession>
<dbReference type="EMBL" id="WWEU01000002">
    <property type="protein sequence ID" value="MYM58725.1"/>
    <property type="molecule type" value="Genomic_DNA"/>
</dbReference>
<comment type="caution">
    <text evidence="3">The sequence shown here is derived from an EMBL/GenBank/DDBJ whole genome shotgun (WGS) entry which is preliminary data.</text>
</comment>
<dbReference type="Proteomes" id="UP000478571">
    <property type="component" value="Unassembled WGS sequence"/>
</dbReference>
<evidence type="ECO:0000313" key="5">
    <source>
        <dbReference type="Proteomes" id="UP000478571"/>
    </source>
</evidence>
<feature type="domain" description="Zona occludens toxin N-terminal" evidence="2">
    <location>
        <begin position="2"/>
        <end position="212"/>
    </location>
</feature>
<gene>
    <name evidence="3" type="ORF">GTG28_05770</name>
    <name evidence="4" type="ORF">GTG28_05830</name>
</gene>
<dbReference type="EMBL" id="WWEU01000002">
    <property type="protein sequence ID" value="MYM58736.1"/>
    <property type="molecule type" value="Genomic_DNA"/>
</dbReference>
<organism evidence="3 5">
    <name type="scientific">Vibrio tetraodonis subsp. pristinus</name>
    <dbReference type="NCBI Taxonomy" id="2695891"/>
    <lineage>
        <taxon>Bacteria</taxon>
        <taxon>Pseudomonadati</taxon>
        <taxon>Pseudomonadota</taxon>
        <taxon>Gammaproteobacteria</taxon>
        <taxon>Vibrionales</taxon>
        <taxon>Vibrionaceae</taxon>
        <taxon>Vibrio</taxon>
    </lineage>
</organism>
<dbReference type="RefSeq" id="WP_160927893.1">
    <property type="nucleotide sequence ID" value="NZ_WWEU01000002.1"/>
</dbReference>
<evidence type="ECO:0000256" key="1">
    <source>
        <dbReference type="SAM" id="MobiDB-lite"/>
    </source>
</evidence>
<reference evidence="3 5" key="1">
    <citation type="submission" date="2020-01" db="EMBL/GenBank/DDBJ databases">
        <title>Draft Genome Sequence of Vibrio sp. strain OCN044, Isolated from a Healthy Coral at Palmyra Atoll.</title>
        <authorList>
            <person name="Videau P."/>
            <person name="Loughran R."/>
            <person name="Esquivel A."/>
            <person name="Deadmond M."/>
            <person name="Paddock B.E."/>
            <person name="Saw J.H."/>
            <person name="Ushijima B."/>
        </authorList>
    </citation>
    <scope>NUCLEOTIDE SEQUENCE [LARGE SCALE GENOMIC DNA]</scope>
    <source>
        <strain evidence="3 5">OCN044</strain>
    </source>
</reference>
<name>A0A6L8LSJ2_9VIBR</name>
<proteinExistence type="predicted"/>
<feature type="compositionally biased region" description="Low complexity" evidence="1">
    <location>
        <begin position="266"/>
        <end position="278"/>
    </location>
</feature>
<dbReference type="InterPro" id="IPR027417">
    <property type="entry name" value="P-loop_NTPase"/>
</dbReference>
<dbReference type="Pfam" id="PF05707">
    <property type="entry name" value="Zot"/>
    <property type="match status" value="1"/>
</dbReference>
<evidence type="ECO:0000259" key="2">
    <source>
        <dbReference type="Pfam" id="PF05707"/>
    </source>
</evidence>
<feature type="region of interest" description="Disordered" evidence="1">
    <location>
        <begin position="263"/>
        <end position="284"/>
    </location>
</feature>
<protein>
    <recommendedName>
        <fullName evidence="2">Zona occludens toxin N-terminal domain-containing protein</fullName>
    </recommendedName>
</protein>
<sequence length="385" mass="44163">MAITLLKGKPRSGKSYEAVRYHILPAIQEGRKVVTNIPLNVDEFVKIYGSQVRELIDVYPFDFKNPYGNERGLPYLSDPEDYIKYETWKDDNHKDYGPLFVIDECHFHFPTHTAGKSVIPQELTQNQLNFFSGHGHWGFDFLLLTQSDRKLNKLLREDIEICFEVRKVRAHSDSSYSRKTSYYGEPRATGLISTETRKYESQYFALYKSHTQSNAPVEEAAVKDIKKWYRSGMAKMTIFMFSLSFLGLMYLLFSSDESSASTPIVSSQPSDSKPPVSSKKPESAGQYKYRDIPFSNFDLYITGHSDSSYYDSQGRWHLQHDVYFEAEKGGYIINLNLSDFYLAGYDVSVYGDCMVRLTYGDYSKLIYCQGDRSSSGESDFVPSLG</sequence>
<dbReference type="InterPro" id="IPR008900">
    <property type="entry name" value="Zot_N"/>
</dbReference>
<evidence type="ECO:0000313" key="4">
    <source>
        <dbReference type="EMBL" id="MYM58736.1"/>
    </source>
</evidence>
<dbReference type="AlphaFoldDB" id="A0A6L8LSJ2"/>
<keyword evidence="5" id="KW-1185">Reference proteome</keyword>